<dbReference type="InterPro" id="IPR008030">
    <property type="entry name" value="NmrA-like"/>
</dbReference>
<protein>
    <submittedName>
        <fullName evidence="3">NAD-dependent epimerase/dehydratase family protein</fullName>
    </submittedName>
    <submittedName>
        <fullName evidence="2">NmrA/HSCARG family protein</fullName>
    </submittedName>
</protein>
<dbReference type="SUPFAM" id="SSF51735">
    <property type="entry name" value="NAD(P)-binding Rossmann-fold domains"/>
    <property type="match status" value="1"/>
</dbReference>
<reference evidence="2 5" key="1">
    <citation type="submission" date="2018-09" db="EMBL/GenBank/DDBJ databases">
        <title>Roseomonas sp. nov., isolated from feces of Tibetan antelopes in the Qinghai-Tibet plateau, China.</title>
        <authorList>
            <person name="Tian Z."/>
        </authorList>
    </citation>
    <scope>NUCLEOTIDE SEQUENCE [LARGE SCALE GENOMIC DNA]</scope>
    <source>
        <strain evidence="3 4">Z23</strain>
        <strain evidence="2 5">Z24</strain>
    </source>
</reference>
<dbReference type="RefSeq" id="WP_120638413.1">
    <property type="nucleotide sequence ID" value="NZ_RAQU01000057.1"/>
</dbReference>
<organism evidence="2 5">
    <name type="scientific">Teichococcus wenyumeiae</name>
    <dbReference type="NCBI Taxonomy" id="2478470"/>
    <lineage>
        <taxon>Bacteria</taxon>
        <taxon>Pseudomonadati</taxon>
        <taxon>Pseudomonadota</taxon>
        <taxon>Alphaproteobacteria</taxon>
        <taxon>Acetobacterales</taxon>
        <taxon>Roseomonadaceae</taxon>
        <taxon>Roseomonas</taxon>
    </lineage>
</organism>
<dbReference type="Proteomes" id="UP000274097">
    <property type="component" value="Unassembled WGS sequence"/>
</dbReference>
<feature type="domain" description="NmrA-like" evidence="1">
    <location>
        <begin position="2"/>
        <end position="249"/>
    </location>
</feature>
<evidence type="ECO:0000313" key="5">
    <source>
        <dbReference type="Proteomes" id="UP000278036"/>
    </source>
</evidence>
<dbReference type="CDD" id="cd05251">
    <property type="entry name" value="NmrA_like_SDR_a"/>
    <property type="match status" value="1"/>
</dbReference>
<dbReference type="PANTHER" id="PTHR43162">
    <property type="match status" value="1"/>
</dbReference>
<dbReference type="Pfam" id="PF05368">
    <property type="entry name" value="NmrA"/>
    <property type="match status" value="1"/>
</dbReference>
<evidence type="ECO:0000313" key="4">
    <source>
        <dbReference type="Proteomes" id="UP000274097"/>
    </source>
</evidence>
<evidence type="ECO:0000313" key="2">
    <source>
        <dbReference type="EMBL" id="RKK04087.1"/>
    </source>
</evidence>
<dbReference type="PANTHER" id="PTHR43162:SF1">
    <property type="entry name" value="PRESTALK A DIFFERENTIATION PROTEIN A"/>
    <property type="match status" value="1"/>
</dbReference>
<dbReference type="Gene3D" id="3.90.25.10">
    <property type="entry name" value="UDP-galactose 4-epimerase, domain 1"/>
    <property type="match status" value="1"/>
</dbReference>
<keyword evidence="4" id="KW-1185">Reference proteome</keyword>
<proteinExistence type="predicted"/>
<accession>A0A3A9JA04</accession>
<name>A0A3A9JA04_9PROT</name>
<dbReference type="InParanoid" id="A0A3A9JA04"/>
<dbReference type="EMBL" id="RFLX01000008">
    <property type="protein sequence ID" value="RMI24563.1"/>
    <property type="molecule type" value="Genomic_DNA"/>
</dbReference>
<gene>
    <name evidence="2" type="ORF">D6Z83_11290</name>
    <name evidence="3" type="ORF">EBE87_12815</name>
</gene>
<dbReference type="InterPro" id="IPR051604">
    <property type="entry name" value="Ergot_Alk_Oxidoreductase"/>
</dbReference>
<dbReference type="InterPro" id="IPR036291">
    <property type="entry name" value="NAD(P)-bd_dom_sf"/>
</dbReference>
<dbReference type="Gene3D" id="3.40.50.720">
    <property type="entry name" value="NAD(P)-binding Rossmann-like Domain"/>
    <property type="match status" value="1"/>
</dbReference>
<dbReference type="OrthoDB" id="9798669at2"/>
<dbReference type="AlphaFoldDB" id="A0A3A9JA04"/>
<evidence type="ECO:0000259" key="1">
    <source>
        <dbReference type="Pfam" id="PF05368"/>
    </source>
</evidence>
<dbReference type="Proteomes" id="UP000278036">
    <property type="component" value="Unassembled WGS sequence"/>
</dbReference>
<comment type="caution">
    <text evidence="2">The sequence shown here is derived from an EMBL/GenBank/DDBJ whole genome shotgun (WGS) entry which is preliminary data.</text>
</comment>
<dbReference type="EMBL" id="RAQU01000057">
    <property type="protein sequence ID" value="RKK04087.1"/>
    <property type="molecule type" value="Genomic_DNA"/>
</dbReference>
<sequence>MTILVTGSTGTIGSLVLQRLAQHDVPVRALTRDTSRLKPPGSVVPVKGDMADPASMREALKGIETLFLLNAVVPDETTQALITLDLAREAGIRRIVYLSVFNSSLFDDVPHFAGKYLVERVIDSQAIPATVLRPAYFMQNDAMFREALQAGIYPQPLGELGIAMVDARDIADAATAELLRRSRAPHPLPRSTVELVGPDTLTGEDVASIWSSALGREVRHGGNDLASFEQQAAGMMPGWLAHDMRLMLRGFHRHGMVPGQDSQAVLEGLIGHPPRRYQAFAEETAKSWNDRH</sequence>
<evidence type="ECO:0000313" key="3">
    <source>
        <dbReference type="EMBL" id="RMI24563.1"/>
    </source>
</evidence>